<evidence type="ECO:0000256" key="7">
    <source>
        <dbReference type="ARBA" id="ARBA00023136"/>
    </source>
</evidence>
<reference evidence="9" key="1">
    <citation type="submission" date="2022-03" db="EMBL/GenBank/DDBJ databases">
        <title>Gramella crocea sp. nov., isolated from activated sludge of a seafood processing plant.</title>
        <authorList>
            <person name="Zhang X."/>
        </authorList>
    </citation>
    <scope>NUCLEOTIDE SEQUENCE</scope>
    <source>
        <strain evidence="9">YJ019</strain>
    </source>
</reference>
<dbReference type="RefSeq" id="WP_240713386.1">
    <property type="nucleotide sequence ID" value="NZ_JAKVTV010000002.1"/>
</dbReference>
<dbReference type="InterPro" id="IPR052017">
    <property type="entry name" value="TSUP"/>
</dbReference>
<dbReference type="EMBL" id="JAKVTV010000002">
    <property type="protein sequence ID" value="MCH4823224.1"/>
    <property type="molecule type" value="Genomic_DNA"/>
</dbReference>
<evidence type="ECO:0000256" key="5">
    <source>
        <dbReference type="ARBA" id="ARBA00022692"/>
    </source>
</evidence>
<protein>
    <recommendedName>
        <fullName evidence="8">Probable membrane transporter protein</fullName>
    </recommendedName>
</protein>
<evidence type="ECO:0000256" key="3">
    <source>
        <dbReference type="ARBA" id="ARBA00022448"/>
    </source>
</evidence>
<evidence type="ECO:0000256" key="2">
    <source>
        <dbReference type="ARBA" id="ARBA00009142"/>
    </source>
</evidence>
<evidence type="ECO:0000313" key="10">
    <source>
        <dbReference type="Proteomes" id="UP001139226"/>
    </source>
</evidence>
<feature type="transmembrane region" description="Helical" evidence="8">
    <location>
        <begin position="78"/>
        <end position="97"/>
    </location>
</feature>
<feature type="transmembrane region" description="Helical" evidence="8">
    <location>
        <begin position="12"/>
        <end position="39"/>
    </location>
</feature>
<keyword evidence="10" id="KW-1185">Reference proteome</keyword>
<evidence type="ECO:0000256" key="6">
    <source>
        <dbReference type="ARBA" id="ARBA00022989"/>
    </source>
</evidence>
<keyword evidence="3" id="KW-0813">Transport</keyword>
<dbReference type="PANTHER" id="PTHR30269:SF37">
    <property type="entry name" value="MEMBRANE TRANSPORTER PROTEIN"/>
    <property type="match status" value="1"/>
</dbReference>
<dbReference type="GO" id="GO:0005886">
    <property type="term" value="C:plasma membrane"/>
    <property type="evidence" value="ECO:0007669"/>
    <property type="project" value="UniProtKB-SubCell"/>
</dbReference>
<keyword evidence="4 8" id="KW-1003">Cell membrane</keyword>
<gene>
    <name evidence="9" type="ORF">ML462_08555</name>
</gene>
<feature type="transmembrane region" description="Helical" evidence="8">
    <location>
        <begin position="134"/>
        <end position="157"/>
    </location>
</feature>
<evidence type="ECO:0000256" key="8">
    <source>
        <dbReference type="RuleBase" id="RU363041"/>
    </source>
</evidence>
<dbReference type="PANTHER" id="PTHR30269">
    <property type="entry name" value="TRANSMEMBRANE PROTEIN YFCA"/>
    <property type="match status" value="1"/>
</dbReference>
<evidence type="ECO:0000256" key="4">
    <source>
        <dbReference type="ARBA" id="ARBA00022475"/>
    </source>
</evidence>
<organism evidence="9 10">
    <name type="scientific">Christiangramia lutea</name>
    <dbReference type="NCBI Taxonomy" id="1607951"/>
    <lineage>
        <taxon>Bacteria</taxon>
        <taxon>Pseudomonadati</taxon>
        <taxon>Bacteroidota</taxon>
        <taxon>Flavobacteriia</taxon>
        <taxon>Flavobacteriales</taxon>
        <taxon>Flavobacteriaceae</taxon>
        <taxon>Christiangramia</taxon>
    </lineage>
</organism>
<keyword evidence="5 8" id="KW-0812">Transmembrane</keyword>
<dbReference type="Proteomes" id="UP001139226">
    <property type="component" value="Unassembled WGS sequence"/>
</dbReference>
<dbReference type="Pfam" id="PF01925">
    <property type="entry name" value="TauE"/>
    <property type="match status" value="1"/>
</dbReference>
<evidence type="ECO:0000313" key="9">
    <source>
        <dbReference type="EMBL" id="MCH4823224.1"/>
    </source>
</evidence>
<comment type="subcellular location">
    <subcellularLocation>
        <location evidence="1 8">Cell membrane</location>
        <topology evidence="1 8">Multi-pass membrane protein</topology>
    </subcellularLocation>
</comment>
<comment type="caution">
    <text evidence="9">The sequence shown here is derived from an EMBL/GenBank/DDBJ whole genome shotgun (WGS) entry which is preliminary data.</text>
</comment>
<dbReference type="AlphaFoldDB" id="A0A9X2A940"/>
<feature type="transmembrane region" description="Helical" evidence="8">
    <location>
        <begin position="103"/>
        <end position="122"/>
    </location>
</feature>
<sequence>MAELFQDINIVYLIFLFLAGIIAFIISTISGGGGALILVPVLNFLLGTTKTAPVINLGTFIGRPARLILFWKHIKWKVFWYYVPAAVLGAWVAGWFFTSIESSWLQILVGLFLISTVFQYRFGKKERSFPVKMWFFIPLGFVVSLLGTVIGALGPILNPFYLNLGLDKEELIATKTVNSFFLGIAQIGSYTFFGLLYRELWIYGIALGLGAVIGNVLGKKFLSKIKSSTFRKLLILLMVVSGILLIYNQLK</sequence>
<name>A0A9X2A940_9FLAO</name>
<feature type="transmembrane region" description="Helical" evidence="8">
    <location>
        <begin position="200"/>
        <end position="218"/>
    </location>
</feature>
<keyword evidence="6 8" id="KW-1133">Transmembrane helix</keyword>
<comment type="similarity">
    <text evidence="2 8">Belongs to the 4-toluene sulfonate uptake permease (TSUP) (TC 2.A.102) family.</text>
</comment>
<keyword evidence="7 8" id="KW-0472">Membrane</keyword>
<dbReference type="InterPro" id="IPR002781">
    <property type="entry name" value="TM_pro_TauE-like"/>
</dbReference>
<evidence type="ECO:0000256" key="1">
    <source>
        <dbReference type="ARBA" id="ARBA00004651"/>
    </source>
</evidence>
<feature type="transmembrane region" description="Helical" evidence="8">
    <location>
        <begin position="230"/>
        <end position="250"/>
    </location>
</feature>
<accession>A0A9X2A940</accession>
<proteinExistence type="inferred from homology"/>